<dbReference type="InterPro" id="IPR022066">
    <property type="entry name" value="PdtaS_GAF"/>
</dbReference>
<dbReference type="AlphaFoldDB" id="A0A852WFH4"/>
<protein>
    <recommendedName>
        <fullName evidence="2">histidine kinase</fullName>
        <ecNumber evidence="2">2.7.13.3</ecNumber>
    </recommendedName>
</protein>
<dbReference type="InterPro" id="IPR005467">
    <property type="entry name" value="His_kinase_dom"/>
</dbReference>
<dbReference type="InterPro" id="IPR004358">
    <property type="entry name" value="Sig_transdc_His_kin-like_C"/>
</dbReference>
<dbReference type="SUPFAM" id="SSF55785">
    <property type="entry name" value="PYP-like sensor domain (PAS domain)"/>
    <property type="match status" value="1"/>
</dbReference>
<dbReference type="RefSeq" id="WP_179422043.1">
    <property type="nucleotide sequence ID" value="NZ_JACCAB010000001.1"/>
</dbReference>
<dbReference type="PRINTS" id="PR00344">
    <property type="entry name" value="BCTRLSENSOR"/>
</dbReference>
<feature type="domain" description="Histidine kinase" evidence="9">
    <location>
        <begin position="293"/>
        <end position="491"/>
    </location>
</feature>
<keyword evidence="11" id="KW-1185">Reference proteome</keyword>
<dbReference type="EC" id="2.7.13.3" evidence="2"/>
<comment type="caution">
    <text evidence="10">The sequence shown here is derived from an EMBL/GenBank/DDBJ whole genome shotgun (WGS) entry which is preliminary data.</text>
</comment>
<dbReference type="Proteomes" id="UP000573599">
    <property type="component" value="Unassembled WGS sequence"/>
</dbReference>
<dbReference type="InterPro" id="IPR011495">
    <property type="entry name" value="Sig_transdc_His_kin_sub2_dim/P"/>
</dbReference>
<keyword evidence="3" id="KW-0597">Phosphoprotein</keyword>
<evidence type="ECO:0000256" key="8">
    <source>
        <dbReference type="ARBA" id="ARBA00023012"/>
    </source>
</evidence>
<keyword evidence="6 10" id="KW-0418">Kinase</keyword>
<dbReference type="InterPro" id="IPR035965">
    <property type="entry name" value="PAS-like_dom_sf"/>
</dbReference>
<name>A0A852WFH4_9MICO</name>
<dbReference type="Gene3D" id="3.30.565.10">
    <property type="entry name" value="Histidine kinase-like ATPase, C-terminal domain"/>
    <property type="match status" value="1"/>
</dbReference>
<reference evidence="10 11" key="1">
    <citation type="submission" date="2020-07" db="EMBL/GenBank/DDBJ databases">
        <title>Sequencing the genomes of 1000 actinobacteria strains.</title>
        <authorList>
            <person name="Klenk H.-P."/>
        </authorList>
    </citation>
    <scope>NUCLEOTIDE SEQUENCE [LARGE SCALE GENOMIC DNA]</scope>
    <source>
        <strain evidence="10 11">DSM 23987</strain>
    </source>
</reference>
<dbReference type="EMBL" id="JACCAB010000001">
    <property type="protein sequence ID" value="NYG07738.1"/>
    <property type="molecule type" value="Genomic_DNA"/>
</dbReference>
<evidence type="ECO:0000313" key="11">
    <source>
        <dbReference type="Proteomes" id="UP000573599"/>
    </source>
</evidence>
<dbReference type="InterPro" id="IPR038424">
    <property type="entry name" value="H_kinase_PdtaS_GAF_sf"/>
</dbReference>
<keyword evidence="4" id="KW-0808">Transferase</keyword>
<keyword evidence="7" id="KW-0067">ATP-binding</keyword>
<evidence type="ECO:0000256" key="6">
    <source>
        <dbReference type="ARBA" id="ARBA00022777"/>
    </source>
</evidence>
<dbReference type="Pfam" id="PF08448">
    <property type="entry name" value="PAS_4"/>
    <property type="match status" value="1"/>
</dbReference>
<dbReference type="InterPro" id="IPR003594">
    <property type="entry name" value="HATPase_dom"/>
</dbReference>
<dbReference type="PROSITE" id="PS50109">
    <property type="entry name" value="HIS_KIN"/>
    <property type="match status" value="1"/>
</dbReference>
<dbReference type="InterPro" id="IPR013656">
    <property type="entry name" value="PAS_4"/>
</dbReference>
<dbReference type="Gene3D" id="3.30.450.20">
    <property type="entry name" value="PAS domain"/>
    <property type="match status" value="1"/>
</dbReference>
<keyword evidence="5" id="KW-0547">Nucleotide-binding</keyword>
<dbReference type="PANTHER" id="PTHR41523">
    <property type="entry name" value="TWO-COMPONENT SYSTEM SENSOR PROTEIN"/>
    <property type="match status" value="1"/>
</dbReference>
<accession>A0A852WFH4</accession>
<evidence type="ECO:0000256" key="3">
    <source>
        <dbReference type="ARBA" id="ARBA00022553"/>
    </source>
</evidence>
<comment type="catalytic activity">
    <reaction evidence="1">
        <text>ATP + protein L-histidine = ADP + protein N-phospho-L-histidine.</text>
        <dbReference type="EC" id="2.7.13.3"/>
    </reaction>
</comment>
<dbReference type="SUPFAM" id="SSF55874">
    <property type="entry name" value="ATPase domain of HSP90 chaperone/DNA topoisomerase II/histidine kinase"/>
    <property type="match status" value="1"/>
</dbReference>
<dbReference type="SMART" id="SM00387">
    <property type="entry name" value="HATPase_c"/>
    <property type="match status" value="1"/>
</dbReference>
<dbReference type="Gene3D" id="3.30.450.280">
    <property type="entry name" value="GAF domain"/>
    <property type="match status" value="1"/>
</dbReference>
<proteinExistence type="predicted"/>
<evidence type="ECO:0000313" key="10">
    <source>
        <dbReference type="EMBL" id="NYG07738.1"/>
    </source>
</evidence>
<dbReference type="Pfam" id="PF02518">
    <property type="entry name" value="HATPase_c"/>
    <property type="match status" value="1"/>
</dbReference>
<evidence type="ECO:0000256" key="7">
    <source>
        <dbReference type="ARBA" id="ARBA00022840"/>
    </source>
</evidence>
<evidence type="ECO:0000256" key="5">
    <source>
        <dbReference type="ARBA" id="ARBA00022741"/>
    </source>
</evidence>
<organism evidence="10 11">
    <name type="scientific">Pedococcus badiiscoriae</name>
    <dbReference type="NCBI Taxonomy" id="642776"/>
    <lineage>
        <taxon>Bacteria</taxon>
        <taxon>Bacillati</taxon>
        <taxon>Actinomycetota</taxon>
        <taxon>Actinomycetes</taxon>
        <taxon>Micrococcales</taxon>
        <taxon>Intrasporangiaceae</taxon>
        <taxon>Pedococcus</taxon>
    </lineage>
</organism>
<dbReference type="PANTHER" id="PTHR41523:SF8">
    <property type="entry name" value="ETHYLENE RESPONSE SENSOR PROTEIN"/>
    <property type="match status" value="1"/>
</dbReference>
<keyword evidence="8" id="KW-0902">Two-component regulatory system</keyword>
<dbReference type="GO" id="GO:0005524">
    <property type="term" value="F:ATP binding"/>
    <property type="evidence" value="ECO:0007669"/>
    <property type="project" value="UniProtKB-KW"/>
</dbReference>
<evidence type="ECO:0000259" key="9">
    <source>
        <dbReference type="PROSITE" id="PS50109"/>
    </source>
</evidence>
<dbReference type="Pfam" id="PF12282">
    <property type="entry name" value="GAF_PdtaS"/>
    <property type="match status" value="1"/>
</dbReference>
<dbReference type="GO" id="GO:0004673">
    <property type="term" value="F:protein histidine kinase activity"/>
    <property type="evidence" value="ECO:0007669"/>
    <property type="project" value="UniProtKB-EC"/>
</dbReference>
<evidence type="ECO:0000256" key="4">
    <source>
        <dbReference type="ARBA" id="ARBA00022679"/>
    </source>
</evidence>
<dbReference type="GO" id="GO:0000160">
    <property type="term" value="P:phosphorelay signal transduction system"/>
    <property type="evidence" value="ECO:0007669"/>
    <property type="project" value="UniProtKB-KW"/>
</dbReference>
<evidence type="ECO:0000256" key="1">
    <source>
        <dbReference type="ARBA" id="ARBA00000085"/>
    </source>
</evidence>
<dbReference type="Pfam" id="PF07568">
    <property type="entry name" value="HisKA_2"/>
    <property type="match status" value="1"/>
</dbReference>
<evidence type="ECO:0000256" key="2">
    <source>
        <dbReference type="ARBA" id="ARBA00012438"/>
    </source>
</evidence>
<dbReference type="InterPro" id="IPR036890">
    <property type="entry name" value="HATPase_C_sf"/>
</dbReference>
<gene>
    <name evidence="10" type="ORF">BJ986_002225</name>
</gene>
<sequence>MPTLNEVLQSATDLAPAEVEWLQLLVGDWQLISDLSFADLVLWVPGGIEGWLAVAHVRPTTGQMVFFEDVVGRRTHRGRQSLLDQSYLDQRIVREKDPIFRDDMPVREEAIPVVRGGRALAVITRHTNLAAMRTPSRLELTYQALADALARMIAAGEFPNTAAPTGQRRGAPRVGDGVIRLDVNGIVSYASPNALSAVHRLGHVGDVIGELLAKVVADLLRDESPVDESLALVVTGRAPWRTEVTSRGASVSMRAIPLTEGGHRVGALLLLRDVSELRRRELELLTKDATIREIHHRVKNNLQTVAALLRLQARRLPEGEAGRAALEEAVRRVGVIALVHETLSQGFDETVDFDDIAVRGLQAITEVAKVEHPITSRVQGSFGTLRAEDATALAMVLSELVQNAVEHGLAETGGGTVEVEASRSTDEHGDELLTVTITDDGAGLPSDFKPGGSGLGTQIVQSLIQDLRGRITWEAAKPHGTRVRFVARLRPLGRDFS</sequence>